<sequence>MKVYTIKDIAAMAGVSVTTVSRVLNNRPDVNSATREKVEQIIRECSFVGNTNARGLKQGNEVIGVVIRGRSNPFLSSLAEAILDRADTVPDNFITEYIDEKADEFLTALRMTRQNHVKGLIFVGSLIDKRVDAIRGLDIPMVFTTVNAESAALARASSVAVDDRSMGRVVAEELLNCGHRRIAIFGSNPVAGDSLAMRFQGFCDAFTDRGLSYDNTLYRETRFSFEAGYELARVFFSERPDATALFAMSDTVAVGAIRALRDLGKSVPDDVSVVGFDGVDISRFTVPRLTTVEQPVSEIARRSVNLLLDMMEKGATPRHILVDAAFRKRESIAPCNRA</sequence>
<protein>
    <submittedName>
        <fullName evidence="1">LacI family DNA-binding transcriptional regulator</fullName>
    </submittedName>
</protein>
<dbReference type="Proteomes" id="UP000682782">
    <property type="component" value="Chromosome"/>
</dbReference>
<accession>A0AC61MXS1</accession>
<dbReference type="EMBL" id="CP068393">
    <property type="protein sequence ID" value="QUC67790.1"/>
    <property type="molecule type" value="Genomic_DNA"/>
</dbReference>
<reference evidence="1" key="1">
    <citation type="submission" date="2021-01" db="EMBL/GenBank/DDBJ databases">
        <title>Complete genome sequence of Clostridiales bacterium R-7.</title>
        <authorList>
            <person name="Mahoney-Kurpe S.C."/>
            <person name="Palevich N."/>
            <person name="Koike S."/>
            <person name="Moon C.D."/>
            <person name="Attwood G.T."/>
        </authorList>
    </citation>
    <scope>NUCLEOTIDE SEQUENCE</scope>
    <source>
        <strain evidence="1">R-7</strain>
    </source>
</reference>
<organism evidence="1 2">
    <name type="scientific">Aristaeella hokkaidonensis</name>
    <dbReference type="NCBI Taxonomy" id="3046382"/>
    <lineage>
        <taxon>Bacteria</taxon>
        <taxon>Bacillati</taxon>
        <taxon>Bacillota</taxon>
        <taxon>Clostridia</taxon>
        <taxon>Eubacteriales</taxon>
        <taxon>Aristaeellaceae</taxon>
        <taxon>Aristaeella</taxon>
    </lineage>
</organism>
<evidence type="ECO:0000313" key="2">
    <source>
        <dbReference type="Proteomes" id="UP000682782"/>
    </source>
</evidence>
<name>A0AC61MXS1_9FIRM</name>
<evidence type="ECO:0000313" key="1">
    <source>
        <dbReference type="EMBL" id="QUC67790.1"/>
    </source>
</evidence>
<gene>
    <name evidence="1" type="ORF">JYE49_03545</name>
</gene>
<keyword evidence="2" id="KW-1185">Reference proteome</keyword>
<keyword evidence="1" id="KW-0238">DNA-binding</keyword>
<proteinExistence type="predicted"/>